<reference evidence="1" key="1">
    <citation type="submission" date="2018-06" db="EMBL/GenBank/DDBJ databases">
        <authorList>
            <person name="Zhirakovskaya E."/>
        </authorList>
    </citation>
    <scope>NUCLEOTIDE SEQUENCE</scope>
</reference>
<feature type="non-terminal residue" evidence="1">
    <location>
        <position position="1"/>
    </location>
</feature>
<dbReference type="SUPFAM" id="SSF48452">
    <property type="entry name" value="TPR-like"/>
    <property type="match status" value="2"/>
</dbReference>
<dbReference type="AlphaFoldDB" id="A0A3B0WAG4"/>
<evidence type="ECO:0000313" key="1">
    <source>
        <dbReference type="EMBL" id="VAW41576.1"/>
    </source>
</evidence>
<dbReference type="Gene3D" id="1.25.40.10">
    <property type="entry name" value="Tetratricopeptide repeat domain"/>
    <property type="match status" value="2"/>
</dbReference>
<accession>A0A3B0WAG4</accession>
<gene>
    <name evidence="1" type="ORF">MNBD_DELTA04-127</name>
</gene>
<proteinExistence type="predicted"/>
<organism evidence="1">
    <name type="scientific">hydrothermal vent metagenome</name>
    <dbReference type="NCBI Taxonomy" id="652676"/>
    <lineage>
        <taxon>unclassified sequences</taxon>
        <taxon>metagenomes</taxon>
        <taxon>ecological metagenomes</taxon>
    </lineage>
</organism>
<dbReference type="InterPro" id="IPR011990">
    <property type="entry name" value="TPR-like_helical_dom_sf"/>
</dbReference>
<dbReference type="EMBL" id="UOEY01000126">
    <property type="protein sequence ID" value="VAW41576.1"/>
    <property type="molecule type" value="Genomic_DNA"/>
</dbReference>
<name>A0A3B0WAG4_9ZZZZ</name>
<sequence length="404" mass="45478">YGWATFYAALAYMDSAPGRVLPLLDQALAVFAARQDRLGELLCLTHIISIYVTTTGHYREGKKLLQKAEQLFYLAADALDVSQTIMVARNLAMGHIIFLADFDRAVKFASLGLNLARDKNLVNFEAALLMLMGYIQIFAGRTSQARVYLEQAASYVHRSEIGMFNKLSIRMMLFSFLFHDGDFTNYFDQKSQFIATIGNVLVSQSIAGPLCNIWEMDIAINQGRFEEALALAERALVRRHSPLCPHLRSLALQLKALVLALRRQCDQALPVAEESRRLRELSGGPYFVALNKLVVGLTCSHCGRYDQAVQLLSEGLEEARRTSTEYFEACGLLHRASVYLQAGARQQAGRDIEAGLRLMRRNAYRHLWAWTPAAMREVLAFAVAQRLETEYARSLAAWRLDLDL</sequence>
<feature type="non-terminal residue" evidence="1">
    <location>
        <position position="404"/>
    </location>
</feature>
<protein>
    <submittedName>
        <fullName evidence="1">Transcriptional activator of maltose regulon, MalT</fullName>
    </submittedName>
</protein>